<name>A0AAE3KNH1_9CYAN</name>
<protein>
    <submittedName>
        <fullName evidence="2">GAF domain-containing protein</fullName>
    </submittedName>
</protein>
<dbReference type="InterPro" id="IPR003018">
    <property type="entry name" value="GAF"/>
</dbReference>
<dbReference type="Pfam" id="PF01590">
    <property type="entry name" value="GAF"/>
    <property type="match status" value="1"/>
</dbReference>
<evidence type="ECO:0000313" key="2">
    <source>
        <dbReference type="EMBL" id="MCP2729826.1"/>
    </source>
</evidence>
<gene>
    <name evidence="2" type="ORF">NJ959_15430</name>
</gene>
<dbReference type="SUPFAM" id="SSF55781">
    <property type="entry name" value="GAF domain-like"/>
    <property type="match status" value="1"/>
</dbReference>
<dbReference type="EMBL" id="JAMZMM010000145">
    <property type="protein sequence ID" value="MCP2729826.1"/>
    <property type="molecule type" value="Genomic_DNA"/>
</dbReference>
<dbReference type="SMART" id="SM00065">
    <property type="entry name" value="GAF"/>
    <property type="match status" value="1"/>
</dbReference>
<evidence type="ECO:0000259" key="1">
    <source>
        <dbReference type="SMART" id="SM00065"/>
    </source>
</evidence>
<dbReference type="InterPro" id="IPR029016">
    <property type="entry name" value="GAF-like_dom_sf"/>
</dbReference>
<evidence type="ECO:0000313" key="3">
    <source>
        <dbReference type="Proteomes" id="UP001204953"/>
    </source>
</evidence>
<reference evidence="2" key="1">
    <citation type="submission" date="2022-06" db="EMBL/GenBank/DDBJ databases">
        <title>New cyanobacteria of genus Symplocastrum in benthos of Lake Baikal.</title>
        <authorList>
            <person name="Sorokovikova E."/>
            <person name="Tikhonova I."/>
            <person name="Krasnopeev A."/>
            <person name="Evseev P."/>
            <person name="Gladkikh A."/>
            <person name="Belykh O."/>
        </authorList>
    </citation>
    <scope>NUCLEOTIDE SEQUENCE</scope>
    <source>
        <strain evidence="2">BBK-W-15</strain>
    </source>
</reference>
<organism evidence="2 3">
    <name type="scientific">Limnofasciculus baicalensis BBK-W-15</name>
    <dbReference type="NCBI Taxonomy" id="2699891"/>
    <lineage>
        <taxon>Bacteria</taxon>
        <taxon>Bacillati</taxon>
        <taxon>Cyanobacteriota</taxon>
        <taxon>Cyanophyceae</taxon>
        <taxon>Coleofasciculales</taxon>
        <taxon>Coleofasciculaceae</taxon>
        <taxon>Limnofasciculus</taxon>
        <taxon>Limnofasciculus baicalensis</taxon>
    </lineage>
</organism>
<dbReference type="Proteomes" id="UP001204953">
    <property type="component" value="Unassembled WGS sequence"/>
</dbReference>
<sequence>MYKTLSVHPKHIQDVQLAWRNKSQQQEINSNEALGRSLSLVIDNLFLKGQPVNRTNFLEICQILQLNWREVAGLDVRENMVFSNPASETWSKTDSTTIIKPIRTVQSRTVDEAINTLVATLCQMLAQITRKAGNLIGADRTSIFLIDQQSKEVGSLIAEDGAGGSLMIDVPMNKGIVGLAATKGKVINMPFDVYDDPRSEQAKKTDLKTGYRTYTILAWPLLNKQHEVVAIVQFINKLKGERNPQDDLSTRIDRNGFAPEDEVLFGKFTPSLLGILGKCQVCYQMAQKIKAGEEITQGGVVLQEAQLIAELNLREQQIRMSLDKLS</sequence>
<dbReference type="Gene3D" id="3.30.450.40">
    <property type="match status" value="1"/>
</dbReference>
<feature type="domain" description="GAF" evidence="1">
    <location>
        <begin position="109"/>
        <end position="286"/>
    </location>
</feature>
<proteinExistence type="predicted"/>
<keyword evidence="3" id="KW-1185">Reference proteome</keyword>
<comment type="caution">
    <text evidence="2">The sequence shown here is derived from an EMBL/GenBank/DDBJ whole genome shotgun (WGS) entry which is preliminary data.</text>
</comment>
<dbReference type="AlphaFoldDB" id="A0AAE3KNH1"/>
<accession>A0AAE3KNH1</accession>